<evidence type="ECO:0000256" key="8">
    <source>
        <dbReference type="PIRSR" id="PIRSR604361-1"/>
    </source>
</evidence>
<dbReference type="SUPFAM" id="SSF54593">
    <property type="entry name" value="Glyoxalase/Bleomycin resistance protein/Dihydroxybiphenyl dioxygenase"/>
    <property type="match status" value="1"/>
</dbReference>
<feature type="binding site" evidence="9">
    <location>
        <position position="166"/>
    </location>
    <ligand>
        <name>Zn(2+)</name>
        <dbReference type="ChEBI" id="CHEBI:29105"/>
        <note>ligand shared between dimeric partners</note>
    </ligand>
</feature>
<dbReference type="OrthoDB" id="9789841at2"/>
<reference evidence="12" key="1">
    <citation type="submission" date="2016-10" db="EMBL/GenBank/DDBJ databases">
        <authorList>
            <person name="Varghese N."/>
            <person name="Submissions S."/>
        </authorList>
    </citation>
    <scope>NUCLEOTIDE SEQUENCE [LARGE SCALE GENOMIC DNA]</scope>
    <source>
        <strain evidence="12">DSM 23439</strain>
    </source>
</reference>
<evidence type="ECO:0000259" key="10">
    <source>
        <dbReference type="PROSITE" id="PS51819"/>
    </source>
</evidence>
<keyword evidence="2" id="KW-0533">Nickel</keyword>
<evidence type="ECO:0000256" key="2">
    <source>
        <dbReference type="ARBA" id="ARBA00022596"/>
    </source>
</evidence>
<dbReference type="InterPro" id="IPR004360">
    <property type="entry name" value="Glyas_Fos-R_dOase_dom"/>
</dbReference>
<keyword evidence="11" id="KW-0456">Lyase</keyword>
<dbReference type="RefSeq" id="WP_090136000.1">
    <property type="nucleotide sequence ID" value="NZ_FOLY01000008.1"/>
</dbReference>
<evidence type="ECO:0000256" key="1">
    <source>
        <dbReference type="ARBA" id="ARBA00001967"/>
    </source>
</evidence>
<dbReference type="PANTHER" id="PTHR10374:SF30">
    <property type="entry name" value="LACTOYLGLUTATHIONE LYASE"/>
    <property type="match status" value="1"/>
</dbReference>
<sequence>MTTFTEKAPGVAEEIPTAAAGFTLNHSMVRIKDPERALHFYTHVFGMRLLRKLDFPELQFTLYFLTQLSPEDSVPEDPDERTVWTFSQRGLLELTHNWGTEDDPEFAYHNGNSDPQGYGHICFNVPNLESAETWFEDMGVEFIKRANDGKMKNVVFVKDPDGYWIEVIQADLMAGAGQ</sequence>
<evidence type="ECO:0000313" key="11">
    <source>
        <dbReference type="EMBL" id="SFC87911.1"/>
    </source>
</evidence>
<evidence type="ECO:0000256" key="7">
    <source>
        <dbReference type="ARBA" id="ARBA00033298"/>
    </source>
</evidence>
<dbReference type="InterPro" id="IPR029068">
    <property type="entry name" value="Glyas_Bleomycin-R_OHBP_Dase"/>
</dbReference>
<evidence type="ECO:0000313" key="12">
    <source>
        <dbReference type="Proteomes" id="UP000199046"/>
    </source>
</evidence>
<comment type="cofactor">
    <cofactor evidence="9">
        <name>Zn(2+)</name>
        <dbReference type="ChEBI" id="CHEBI:29105"/>
    </cofactor>
    <text evidence="9">Binds 1 zinc ion per subunit. In the homodimer, two zinc ions are bound between subunits.</text>
</comment>
<dbReference type="EMBL" id="FOLY01000008">
    <property type="protein sequence ID" value="SFC87911.1"/>
    <property type="molecule type" value="Genomic_DNA"/>
</dbReference>
<name>A0A1I1MRA2_9GAMM</name>
<dbReference type="STRING" id="402385.SAMN05421848_3103"/>
<dbReference type="Proteomes" id="UP000199046">
    <property type="component" value="Unassembled WGS sequence"/>
</dbReference>
<comment type="cofactor">
    <cofactor evidence="1">
        <name>Ni(2+)</name>
        <dbReference type="ChEBI" id="CHEBI:49786"/>
    </cofactor>
</comment>
<keyword evidence="12" id="KW-1185">Reference proteome</keyword>
<gene>
    <name evidence="11" type="ORF">SAMN05421848_3103</name>
</gene>
<dbReference type="PROSITE" id="PS51819">
    <property type="entry name" value="VOC"/>
    <property type="match status" value="1"/>
</dbReference>
<evidence type="ECO:0000256" key="5">
    <source>
        <dbReference type="ARBA" id="ARBA00030892"/>
    </source>
</evidence>
<proteinExistence type="predicted"/>
<dbReference type="Pfam" id="PF00903">
    <property type="entry name" value="Glyoxalase"/>
    <property type="match status" value="1"/>
</dbReference>
<dbReference type="InterPro" id="IPR004361">
    <property type="entry name" value="Glyoxalase_1"/>
</dbReference>
<feature type="active site" description="Proton donor/acceptor" evidence="8">
    <location>
        <position position="166"/>
    </location>
</feature>
<dbReference type="PANTHER" id="PTHR10374">
    <property type="entry name" value="LACTOYLGLUTATHIONE LYASE GLYOXALASE I"/>
    <property type="match status" value="1"/>
</dbReference>
<keyword evidence="3 9" id="KW-0862">Zinc</keyword>
<keyword evidence="9" id="KW-0479">Metal-binding</keyword>
<dbReference type="GO" id="GO:0046872">
    <property type="term" value="F:metal ion binding"/>
    <property type="evidence" value="ECO:0007669"/>
    <property type="project" value="UniProtKB-KW"/>
</dbReference>
<evidence type="ECO:0000256" key="9">
    <source>
        <dbReference type="PIRSR" id="PIRSR604361-3"/>
    </source>
</evidence>
<evidence type="ECO:0000256" key="4">
    <source>
        <dbReference type="ARBA" id="ARBA00030291"/>
    </source>
</evidence>
<dbReference type="InterPro" id="IPR037523">
    <property type="entry name" value="VOC_core"/>
</dbReference>
<protein>
    <recommendedName>
        <fullName evidence="5">Aldoketomutase</fullName>
    </recommendedName>
    <alternativeName>
        <fullName evidence="4">Ketone-aldehyde mutase</fullName>
    </alternativeName>
    <alternativeName>
        <fullName evidence="6">Methylglyoxalase</fullName>
    </alternativeName>
    <alternativeName>
        <fullName evidence="7">S-D-lactoylglutathione methylglyoxal lyase</fullName>
    </alternativeName>
</protein>
<accession>A0A1I1MRA2</accession>
<feature type="domain" description="VOC" evidence="10">
    <location>
        <begin position="23"/>
        <end position="170"/>
    </location>
</feature>
<evidence type="ECO:0000256" key="3">
    <source>
        <dbReference type="ARBA" id="ARBA00022833"/>
    </source>
</evidence>
<feature type="binding site" evidence="9">
    <location>
        <position position="93"/>
    </location>
    <ligand>
        <name>Zn(2+)</name>
        <dbReference type="ChEBI" id="CHEBI:29105"/>
        <note>ligand shared between dimeric partners</note>
    </ligand>
</feature>
<dbReference type="Gene3D" id="3.10.180.10">
    <property type="entry name" value="2,3-Dihydroxybiphenyl 1,2-Dioxygenase, domain 1"/>
    <property type="match status" value="1"/>
</dbReference>
<dbReference type="NCBIfam" id="TIGR00068">
    <property type="entry name" value="glyox_I"/>
    <property type="match status" value="1"/>
</dbReference>
<evidence type="ECO:0000256" key="6">
    <source>
        <dbReference type="ARBA" id="ARBA00032460"/>
    </source>
</evidence>
<organism evidence="11 12">
    <name type="scientific">Kushneria avicenniae</name>
    <dbReference type="NCBI Taxonomy" id="402385"/>
    <lineage>
        <taxon>Bacteria</taxon>
        <taxon>Pseudomonadati</taxon>
        <taxon>Pseudomonadota</taxon>
        <taxon>Gammaproteobacteria</taxon>
        <taxon>Oceanospirillales</taxon>
        <taxon>Halomonadaceae</taxon>
        <taxon>Kushneria</taxon>
    </lineage>
</organism>
<feature type="binding site" evidence="9">
    <location>
        <position position="120"/>
    </location>
    <ligand>
        <name>Zn(2+)</name>
        <dbReference type="ChEBI" id="CHEBI:29105"/>
        <note>ligand shared between dimeric partners</note>
    </ligand>
</feature>
<dbReference type="AlphaFoldDB" id="A0A1I1MRA2"/>
<dbReference type="CDD" id="cd07233">
    <property type="entry name" value="GlxI_Zn"/>
    <property type="match status" value="1"/>
</dbReference>
<dbReference type="GO" id="GO:0004462">
    <property type="term" value="F:lactoylglutathione lyase activity"/>
    <property type="evidence" value="ECO:0007669"/>
    <property type="project" value="InterPro"/>
</dbReference>